<dbReference type="InterPro" id="IPR025110">
    <property type="entry name" value="AMP-bd_C"/>
</dbReference>
<dbReference type="GO" id="GO:0071766">
    <property type="term" value="P:Actinobacterium-type cell wall biogenesis"/>
    <property type="evidence" value="ECO:0007669"/>
    <property type="project" value="UniProtKB-ARBA"/>
</dbReference>
<dbReference type="Gene3D" id="3.40.50.12780">
    <property type="entry name" value="N-terminal domain of ligase-like"/>
    <property type="match status" value="1"/>
</dbReference>
<dbReference type="Gene3D" id="3.30.300.30">
    <property type="match status" value="1"/>
</dbReference>
<proteinExistence type="inferred from homology"/>
<feature type="domain" description="AMP-dependent synthetase/ligase" evidence="5">
    <location>
        <begin position="17"/>
        <end position="414"/>
    </location>
</feature>
<dbReference type="RefSeq" id="WP_110987538.1">
    <property type="nucleotide sequence ID" value="NZ_CAWNWM010000013.1"/>
</dbReference>
<keyword evidence="2 7" id="KW-0436">Ligase</keyword>
<dbReference type="GO" id="GO:0006633">
    <property type="term" value="P:fatty acid biosynthetic process"/>
    <property type="evidence" value="ECO:0007669"/>
    <property type="project" value="TreeGrafter"/>
</dbReference>
<dbReference type="InterPro" id="IPR042099">
    <property type="entry name" value="ANL_N_sf"/>
</dbReference>
<name>A0A2W1JS64_9CYAN</name>
<dbReference type="Pfam" id="PF00501">
    <property type="entry name" value="AMP-binding"/>
    <property type="match status" value="1"/>
</dbReference>
<feature type="domain" description="AMP-binding enzyme C-terminal" evidence="6">
    <location>
        <begin position="456"/>
        <end position="560"/>
    </location>
</feature>
<dbReference type="EMBL" id="PQWO01000013">
    <property type="protein sequence ID" value="PZD71871.1"/>
    <property type="molecule type" value="Genomic_DNA"/>
</dbReference>
<dbReference type="InterPro" id="IPR045851">
    <property type="entry name" value="AMP-bd_C_sf"/>
</dbReference>
<keyword evidence="4" id="KW-0443">Lipid metabolism</keyword>
<gene>
    <name evidence="7" type="ORF">C1752_04298</name>
</gene>
<keyword evidence="8" id="KW-1185">Reference proteome</keyword>
<dbReference type="InterPro" id="IPR000873">
    <property type="entry name" value="AMP-dep_synth/lig_dom"/>
</dbReference>
<evidence type="ECO:0000259" key="6">
    <source>
        <dbReference type="Pfam" id="PF23024"/>
    </source>
</evidence>
<evidence type="ECO:0000256" key="4">
    <source>
        <dbReference type="ARBA" id="ARBA00023098"/>
    </source>
</evidence>
<dbReference type="GO" id="GO:0016874">
    <property type="term" value="F:ligase activity"/>
    <property type="evidence" value="ECO:0007669"/>
    <property type="project" value="UniProtKB-KW"/>
</dbReference>
<comment type="caution">
    <text evidence="7">The sequence shown here is derived from an EMBL/GenBank/DDBJ whole genome shotgun (WGS) entry which is preliminary data.</text>
</comment>
<dbReference type="SUPFAM" id="SSF56801">
    <property type="entry name" value="Acetyl-CoA synthetase-like"/>
    <property type="match status" value="1"/>
</dbReference>
<dbReference type="EC" id="6.2.1.-" evidence="7"/>
<evidence type="ECO:0000256" key="2">
    <source>
        <dbReference type="ARBA" id="ARBA00022598"/>
    </source>
</evidence>
<evidence type="ECO:0000256" key="1">
    <source>
        <dbReference type="ARBA" id="ARBA00006432"/>
    </source>
</evidence>
<dbReference type="GO" id="GO:0005886">
    <property type="term" value="C:plasma membrane"/>
    <property type="evidence" value="ECO:0007669"/>
    <property type="project" value="TreeGrafter"/>
</dbReference>
<sequence length="581" mass="64250">MQPFESPPQVETLVELLRHRASRQPEQVAYTFLVDGEDEKIQWSYADLDRWADAIATHLQPLTEPGARILLLYPPGLDYIAAFFGCLYAGMIAVPAYPPRPNRSLERLETIAANSGATVVLTLESILENLNRRIAEAPILERLTWRTTDALPPLSLQKALDLTSDSLAFLQYTSGSTATPKGVKISHGNLLHNLKSLHRCFEVNEQSKGVFWLPLYHDMGLIGGVLQPLYSGRPAVLMPPLMFIQKPVRWLAAISREQATISGGPNFAYDLCIKKITEEQRATLDLSHWTLAFNGAESINPDTLDAFAKTFAPCGFRKEAFYPCYGMAEATLFISGGLKSQPPVLKTIQAEALTESKVVEAQPQDARRQTLVSCGRSLFDQTLKIVDPETQQCCRASEIGEIWVSGPSIAQGYWQQPEQTAETFAAYLNDSGPFLRTGDLGFLANGDVFFAGRLKDVIVLNGKNYYPQDIEATLDRCMPELQISGAAVFTVPVEGTEQLTALIEVDRRMVSRCRQPEESEVLFTTFRKAVWSTHELLISAFYLLKPGGLPRTSSGKIQRYLCRERVLAGGGDAIATSNSGP</sequence>
<dbReference type="PANTHER" id="PTHR22754:SF32">
    <property type="entry name" value="DISCO-INTERACTING PROTEIN 2"/>
    <property type="match status" value="1"/>
</dbReference>
<evidence type="ECO:0000256" key="3">
    <source>
        <dbReference type="ARBA" id="ARBA00022832"/>
    </source>
</evidence>
<dbReference type="PANTHER" id="PTHR22754">
    <property type="entry name" value="DISCO-INTERACTING PROTEIN 2 DIP2 -RELATED"/>
    <property type="match status" value="1"/>
</dbReference>
<dbReference type="OrthoDB" id="9803968at2"/>
<accession>A0A2W1JS64</accession>
<dbReference type="GO" id="GO:0070566">
    <property type="term" value="F:adenylyltransferase activity"/>
    <property type="evidence" value="ECO:0007669"/>
    <property type="project" value="TreeGrafter"/>
</dbReference>
<reference evidence="7 8" key="1">
    <citation type="journal article" date="2018" name="Sci. Rep.">
        <title>A novel species of the marine cyanobacterium Acaryochloris with a unique pigment content and lifestyle.</title>
        <authorList>
            <person name="Partensky F."/>
            <person name="Six C."/>
            <person name="Ratin M."/>
            <person name="Garczarek L."/>
            <person name="Vaulot D."/>
            <person name="Probert I."/>
            <person name="Calteau A."/>
            <person name="Gourvil P."/>
            <person name="Marie D."/>
            <person name="Grebert T."/>
            <person name="Bouchier C."/>
            <person name="Le Panse S."/>
            <person name="Gachenot M."/>
            <person name="Rodriguez F."/>
            <person name="Garrido J.L."/>
        </authorList>
    </citation>
    <scope>NUCLEOTIDE SEQUENCE [LARGE SCALE GENOMIC DNA]</scope>
    <source>
        <strain evidence="7 8">RCC1774</strain>
    </source>
</reference>
<evidence type="ECO:0000313" key="8">
    <source>
        <dbReference type="Proteomes" id="UP000248857"/>
    </source>
</evidence>
<organism evidence="7 8">
    <name type="scientific">Acaryochloris thomasi RCC1774</name>
    <dbReference type="NCBI Taxonomy" id="1764569"/>
    <lineage>
        <taxon>Bacteria</taxon>
        <taxon>Bacillati</taxon>
        <taxon>Cyanobacteriota</taxon>
        <taxon>Cyanophyceae</taxon>
        <taxon>Acaryochloridales</taxon>
        <taxon>Acaryochloridaceae</taxon>
        <taxon>Acaryochloris</taxon>
        <taxon>Acaryochloris thomasi</taxon>
    </lineage>
</organism>
<protein>
    <submittedName>
        <fullName evidence="7">Fatty-acid--CoA ligase FadD21</fullName>
        <ecNumber evidence="7">6.2.1.-</ecNumber>
    </submittedName>
</protein>
<dbReference type="InterPro" id="IPR040097">
    <property type="entry name" value="FAAL/FAAC"/>
</dbReference>
<dbReference type="Pfam" id="PF23024">
    <property type="entry name" value="AMP-dom_DIP2-like"/>
    <property type="match status" value="1"/>
</dbReference>
<evidence type="ECO:0000313" key="7">
    <source>
        <dbReference type="EMBL" id="PZD71871.1"/>
    </source>
</evidence>
<keyword evidence="3" id="KW-0276">Fatty acid metabolism</keyword>
<comment type="similarity">
    <text evidence="1">Belongs to the ATP-dependent AMP-binding enzyme family.</text>
</comment>
<evidence type="ECO:0000259" key="5">
    <source>
        <dbReference type="Pfam" id="PF00501"/>
    </source>
</evidence>
<dbReference type="AlphaFoldDB" id="A0A2W1JS64"/>
<dbReference type="Proteomes" id="UP000248857">
    <property type="component" value="Unassembled WGS sequence"/>
</dbReference>
<dbReference type="CDD" id="cd05931">
    <property type="entry name" value="FAAL"/>
    <property type="match status" value="1"/>
</dbReference>
<dbReference type="FunFam" id="3.40.50.12780:FF:000013">
    <property type="entry name" value="Long-chain-fatty-acid--AMP ligase FadD32"/>
    <property type="match status" value="1"/>
</dbReference>